<evidence type="ECO:0000313" key="3">
    <source>
        <dbReference type="Proteomes" id="UP000279959"/>
    </source>
</evidence>
<feature type="transmembrane region" description="Helical" evidence="1">
    <location>
        <begin position="43"/>
        <end position="61"/>
    </location>
</feature>
<dbReference type="EMBL" id="AP018664">
    <property type="protein sequence ID" value="BBD96988.1"/>
    <property type="molecule type" value="Genomic_DNA"/>
</dbReference>
<proteinExistence type="predicted"/>
<dbReference type="RefSeq" id="WP_066697840.1">
    <property type="nucleotide sequence ID" value="NZ_AP018664.1"/>
</dbReference>
<sequence>MIYLLATLIGIVAGLRAVLAPAIVSWAASRGAITLSGHWLAFLGYRWTPWLFSIASVGELVNDKLPATPSRLIPPQFGVRIVTGALSGAAVAAGAGNWIFGGVLGIVGAAIGTVGGAQARRVLAAAFGRDLPAALVEDVIAIVAGVAIVASVAGASS</sequence>
<keyword evidence="1" id="KW-0812">Transmembrane</keyword>
<name>A0A494W1B9_9SPHN</name>
<protein>
    <submittedName>
        <fullName evidence="2">DUF4126 domain-containing protein</fullName>
    </submittedName>
</protein>
<evidence type="ECO:0000256" key="1">
    <source>
        <dbReference type="SAM" id="Phobius"/>
    </source>
</evidence>
<reference evidence="2 3" key="1">
    <citation type="submission" date="2018-05" db="EMBL/GenBank/DDBJ databases">
        <title>Complete Genome Sequence of the Nonylphenol-Degrading Bacterium Sphingobium amiense DSM 16289T.</title>
        <authorList>
            <person name="Ootsuka M."/>
            <person name="Nishizawa T."/>
            <person name="Ohta H."/>
        </authorList>
    </citation>
    <scope>NUCLEOTIDE SEQUENCE [LARGE SCALE GENOMIC DNA]</scope>
    <source>
        <strain evidence="2 3">DSM 16289</strain>
    </source>
</reference>
<dbReference type="AlphaFoldDB" id="A0A494W1B9"/>
<feature type="transmembrane region" description="Helical" evidence="1">
    <location>
        <begin position="131"/>
        <end position="155"/>
    </location>
</feature>
<keyword evidence="1" id="KW-1133">Transmembrane helix</keyword>
<feature type="transmembrane region" description="Helical" evidence="1">
    <location>
        <begin position="98"/>
        <end position="119"/>
    </location>
</feature>
<accession>A0A494W1B9</accession>
<dbReference type="KEGG" id="sami:SAMIE_1004890"/>
<evidence type="ECO:0000313" key="2">
    <source>
        <dbReference type="EMBL" id="BBD96988.1"/>
    </source>
</evidence>
<dbReference type="Proteomes" id="UP000279959">
    <property type="component" value="Chromosome"/>
</dbReference>
<keyword evidence="3" id="KW-1185">Reference proteome</keyword>
<gene>
    <name evidence="2" type="ORF">SAMIE_1004890</name>
</gene>
<keyword evidence="1" id="KW-0472">Membrane</keyword>
<organism evidence="2 3">
    <name type="scientific">Sphingobium amiense</name>
    <dbReference type="NCBI Taxonomy" id="135719"/>
    <lineage>
        <taxon>Bacteria</taxon>
        <taxon>Pseudomonadati</taxon>
        <taxon>Pseudomonadota</taxon>
        <taxon>Alphaproteobacteria</taxon>
        <taxon>Sphingomonadales</taxon>
        <taxon>Sphingomonadaceae</taxon>
        <taxon>Sphingobium</taxon>
    </lineage>
</organism>